<reference evidence="2" key="2">
    <citation type="submission" date="2020-06" db="EMBL/GenBank/DDBJ databases">
        <authorList>
            <person name="Studholme D.J."/>
        </authorList>
    </citation>
    <scope>NUCLEOTIDE SEQUENCE</scope>
    <source>
        <strain evidence="2">NZFS 2646</strain>
        <strain evidence="3">NZFS 3630</strain>
    </source>
</reference>
<dbReference type="Gene3D" id="2.60.120.330">
    <property type="entry name" value="B-lactam Antibiotic, Isopenicillin N Synthase, Chain"/>
    <property type="match status" value="1"/>
</dbReference>
<dbReference type="AlphaFoldDB" id="A0A8T0M6V5"/>
<dbReference type="PANTHER" id="PTHR42767:SF1">
    <property type="entry name" value="ENDO-BETA-1,6-GALACTANASE-LIKE DOMAIN-CONTAINING PROTEIN"/>
    <property type="match status" value="1"/>
</dbReference>
<organism evidence="2 4">
    <name type="scientific">Phytophthora kernoviae</name>
    <dbReference type="NCBI Taxonomy" id="325452"/>
    <lineage>
        <taxon>Eukaryota</taxon>
        <taxon>Sar</taxon>
        <taxon>Stramenopiles</taxon>
        <taxon>Oomycota</taxon>
        <taxon>Peronosporomycetes</taxon>
        <taxon>Peronosporales</taxon>
        <taxon>Peronosporaceae</taxon>
        <taxon>Phytophthora</taxon>
    </lineage>
</organism>
<evidence type="ECO:0008006" key="5">
    <source>
        <dbReference type="Google" id="ProtNLM"/>
    </source>
</evidence>
<evidence type="ECO:0000313" key="4">
    <source>
        <dbReference type="Proteomes" id="UP000785171"/>
    </source>
</evidence>
<comment type="caution">
    <text evidence="2">The sequence shown here is derived from an EMBL/GenBank/DDBJ whole genome shotgun (WGS) entry which is preliminary data.</text>
</comment>
<dbReference type="InterPro" id="IPR027443">
    <property type="entry name" value="IPNS-like_sf"/>
</dbReference>
<dbReference type="Proteomes" id="UP000792063">
    <property type="component" value="Unassembled WGS sequence"/>
</dbReference>
<dbReference type="EMBL" id="JPWU03000007">
    <property type="protein sequence ID" value="KAG2532922.1"/>
    <property type="molecule type" value="Genomic_DNA"/>
</dbReference>
<name>A0A8T0M6V5_9STRA</name>
<gene>
    <name evidence="2" type="ORF">JM16_001466</name>
    <name evidence="3" type="ORF">JM18_000892</name>
</gene>
<proteinExistence type="predicted"/>
<dbReference type="Proteomes" id="UP000785171">
    <property type="component" value="Unassembled WGS sequence"/>
</dbReference>
<protein>
    <recommendedName>
        <fullName evidence="5">Isopenicillin N synthase-like Fe(2+) 2OG dioxygenase domain-containing protein</fullName>
    </recommendedName>
</protein>
<dbReference type="InterPro" id="IPR039743">
    <property type="entry name" value="6GAL/EXGAL"/>
</dbReference>
<feature type="region of interest" description="Disordered" evidence="1">
    <location>
        <begin position="33"/>
        <end position="57"/>
    </location>
</feature>
<accession>A0A8T0M6V5</accession>
<dbReference type="EMBL" id="JPWV03000017">
    <property type="protein sequence ID" value="KAG2530743.1"/>
    <property type="molecule type" value="Genomic_DNA"/>
</dbReference>
<evidence type="ECO:0000313" key="3">
    <source>
        <dbReference type="EMBL" id="KAG2532922.1"/>
    </source>
</evidence>
<evidence type="ECO:0000256" key="1">
    <source>
        <dbReference type="SAM" id="MobiDB-lite"/>
    </source>
</evidence>
<evidence type="ECO:0000313" key="2">
    <source>
        <dbReference type="EMBL" id="KAG2530743.1"/>
    </source>
</evidence>
<dbReference type="GO" id="GO:0004553">
    <property type="term" value="F:hydrolase activity, hydrolyzing O-glycosyl compounds"/>
    <property type="evidence" value="ECO:0007669"/>
    <property type="project" value="InterPro"/>
</dbReference>
<reference evidence="2" key="1">
    <citation type="journal article" date="2015" name="Genom Data">
        <title>Genome sequences of six Phytophthora species associated with forests in New Zealand.</title>
        <authorList>
            <person name="Studholme D.J."/>
            <person name="McDougal R.L."/>
            <person name="Sambles C."/>
            <person name="Hansen E."/>
            <person name="Hardy G."/>
            <person name="Grant M."/>
            <person name="Ganley R.J."/>
            <person name="Williams N.M."/>
        </authorList>
    </citation>
    <scope>NUCLEOTIDE SEQUENCE</scope>
    <source>
        <strain evidence="2">NZFS 2646</strain>
        <strain evidence="3">NZFS 3630</strain>
    </source>
</reference>
<dbReference type="SUPFAM" id="SSF51197">
    <property type="entry name" value="Clavaminate synthase-like"/>
    <property type="match status" value="1"/>
</dbReference>
<sequence>MTTSTTTTLAEPLMSTNYSLRASYYCLNATGEVPETTATNPTHPKAQKPSKTTEKASEVQVTGNAVQVPRLKLSELNWKNRSRFLEMMECHSFVVLTDLGESLERVHDQVLQDFDTFFTSDDDDWKNECISKQIYRNENKTPMWYCGYEHTSVRDCFRVACGDMSRLVWPSPEFKDHWLSLQRRMEKICDRALSLTVGYEIAPSHARSDENFSVCYGLHYPNIQGSGQSETENVFEHVDPSLYVVEPVPSVEGLDVYDPHSKQWLKAEKVCVPGKEIVLFCGKALARATEGRIPGTLHRASYKKHFALYLATVVNEAKENWGINFAYASLFNEANSKAWKFPEPQEACHFSIATQSDMLTLLRKQLDMLGLQDVLISGAEQKNPGESLFTLTTVIADVLPGVDSIGKFNAHGSDSLTPYTGMERDKFEVLTSKKRPTWDFQYADEDTTGLTMAENIVRDINEMKLAAFVCRQWGGGDHAI</sequence>
<dbReference type="PANTHER" id="PTHR42767">
    <property type="entry name" value="ENDO-BETA-1,6-GALACTANASE"/>
    <property type="match status" value="1"/>
</dbReference>